<name>A0A484HA72_9ZZZZ</name>
<dbReference type="GO" id="GO:0004401">
    <property type="term" value="F:histidinol-phosphatase activity"/>
    <property type="evidence" value="ECO:0007669"/>
    <property type="project" value="UniProtKB-EC"/>
</dbReference>
<proteinExistence type="inferred from homology"/>
<comment type="similarity">
    <text evidence="2">Belongs to the inositol monophosphatase superfamily.</text>
</comment>
<dbReference type="Gene3D" id="3.30.540.10">
    <property type="entry name" value="Fructose-1,6-Bisphosphatase, subunit A, domain 1"/>
    <property type="match status" value="1"/>
</dbReference>
<dbReference type="SUPFAM" id="SSF56655">
    <property type="entry name" value="Carbohydrate phosphatase"/>
    <property type="match status" value="1"/>
</dbReference>
<dbReference type="Gene3D" id="3.40.190.80">
    <property type="match status" value="1"/>
</dbReference>
<dbReference type="PANTHER" id="PTHR43200:SF6">
    <property type="entry name" value="3'(2'),5'-BISPHOSPHATE NUCLEOTIDASE"/>
    <property type="match status" value="1"/>
</dbReference>
<dbReference type="PROSITE" id="PS00629">
    <property type="entry name" value="IMP_1"/>
    <property type="match status" value="1"/>
</dbReference>
<accession>A0A484HA72</accession>
<reference evidence="6" key="1">
    <citation type="submission" date="2018-10" db="EMBL/GenBank/DDBJ databases">
        <authorList>
            <person name="Gruber-Vodicka H."/>
            <person name="Jaeckle O."/>
        </authorList>
    </citation>
    <scope>NUCLEOTIDE SEQUENCE</scope>
</reference>
<evidence type="ECO:0000256" key="5">
    <source>
        <dbReference type="ARBA" id="ARBA00022842"/>
    </source>
</evidence>
<evidence type="ECO:0000256" key="3">
    <source>
        <dbReference type="ARBA" id="ARBA00022723"/>
    </source>
</evidence>
<dbReference type="InterPro" id="IPR020583">
    <property type="entry name" value="Inositol_monoP_metal-BS"/>
</dbReference>
<sequence length="274" mass="29708">MTTTVLPSLPDALITLIHRMAETSGIILRRYFRTHVAVDHKADDSPVTIADRETELALRELLHRTVPTHGIIGEEYGGENTSAEWVWVLDPIDGTKAFITGKPSFGTLIGLAWRGQPVLGIIDQPITGERWIGGRGVPAQLNGQPIHVRSCHGLKMAFLYATDPDMFCYSPVGQAAWKRLEQAVGLRRFGADCYAYGLLAAGFIDLVYECQLKVYDHLPVTAVIEAAGGVVSNCKGQPAGLASNVCVLAAGDRRVHHHALALLNACQPQGHTND</sequence>
<dbReference type="PRINTS" id="PR00377">
    <property type="entry name" value="IMPHPHTASES"/>
</dbReference>
<dbReference type="EMBL" id="LR026963">
    <property type="protein sequence ID" value="VBB69038.1"/>
    <property type="molecule type" value="Genomic_DNA"/>
</dbReference>
<gene>
    <name evidence="6" type="ORF">RIEGSTA812A_PEG_511</name>
</gene>
<dbReference type="EC" id="3.1.3.15" evidence="6"/>
<evidence type="ECO:0000256" key="4">
    <source>
        <dbReference type="ARBA" id="ARBA00022801"/>
    </source>
</evidence>
<comment type="cofactor">
    <cofactor evidence="1">
        <name>Mg(2+)</name>
        <dbReference type="ChEBI" id="CHEBI:18420"/>
    </cofactor>
</comment>
<dbReference type="GO" id="GO:0046872">
    <property type="term" value="F:metal ion binding"/>
    <property type="evidence" value="ECO:0007669"/>
    <property type="project" value="UniProtKB-KW"/>
</dbReference>
<dbReference type="InterPro" id="IPR051090">
    <property type="entry name" value="Inositol_monoP_superfamily"/>
</dbReference>
<dbReference type="InterPro" id="IPR000760">
    <property type="entry name" value="Inositol_monophosphatase-like"/>
</dbReference>
<dbReference type="Pfam" id="PF00459">
    <property type="entry name" value="Inositol_P"/>
    <property type="match status" value="1"/>
</dbReference>
<keyword evidence="5" id="KW-0460">Magnesium</keyword>
<evidence type="ECO:0000313" key="6">
    <source>
        <dbReference type="EMBL" id="VBB69038.1"/>
    </source>
</evidence>
<protein>
    <submittedName>
        <fullName evidence="6">Histidinol-phosphatase [alternative form]</fullName>
        <ecNumber evidence="6">3.1.3.15</ecNumber>
    </submittedName>
</protein>
<dbReference type="PANTHER" id="PTHR43200">
    <property type="entry name" value="PHOSPHATASE"/>
    <property type="match status" value="1"/>
</dbReference>
<dbReference type="AlphaFoldDB" id="A0A484HA72"/>
<keyword evidence="4 6" id="KW-0378">Hydrolase</keyword>
<evidence type="ECO:0000256" key="1">
    <source>
        <dbReference type="ARBA" id="ARBA00001946"/>
    </source>
</evidence>
<dbReference type="CDD" id="cd01641">
    <property type="entry name" value="Bacterial_IMPase_like_1"/>
    <property type="match status" value="1"/>
</dbReference>
<organism evidence="6">
    <name type="scientific">invertebrate metagenome</name>
    <dbReference type="NCBI Taxonomy" id="1711999"/>
    <lineage>
        <taxon>unclassified sequences</taxon>
        <taxon>metagenomes</taxon>
        <taxon>organismal metagenomes</taxon>
    </lineage>
</organism>
<dbReference type="GO" id="GO:0000105">
    <property type="term" value="P:L-histidine biosynthetic process"/>
    <property type="evidence" value="ECO:0007669"/>
    <property type="project" value="TreeGrafter"/>
</dbReference>
<keyword evidence="3" id="KW-0479">Metal-binding</keyword>
<evidence type="ECO:0000256" key="2">
    <source>
        <dbReference type="ARBA" id="ARBA00009759"/>
    </source>
</evidence>